<evidence type="ECO:0000256" key="1">
    <source>
        <dbReference type="ARBA" id="ARBA00001970"/>
    </source>
</evidence>
<dbReference type="InterPro" id="IPR052168">
    <property type="entry name" value="Cytochrome_b561_oxidase"/>
</dbReference>
<feature type="domain" description="Cytochrome b561 bacterial/Ni-hydrogenase" evidence="14">
    <location>
        <begin position="3"/>
        <end position="173"/>
    </location>
</feature>
<keyword evidence="11 13" id="KW-0472">Membrane</keyword>
<evidence type="ECO:0000256" key="4">
    <source>
        <dbReference type="ARBA" id="ARBA00022475"/>
    </source>
</evidence>
<name>A0A2R8AJY9_9RHOB</name>
<dbReference type="InterPro" id="IPR016174">
    <property type="entry name" value="Di-haem_cyt_TM"/>
</dbReference>
<keyword evidence="10" id="KW-0408">Iron</keyword>
<dbReference type="GO" id="GO:0009055">
    <property type="term" value="F:electron transfer activity"/>
    <property type="evidence" value="ECO:0007669"/>
    <property type="project" value="InterPro"/>
</dbReference>
<evidence type="ECO:0000256" key="13">
    <source>
        <dbReference type="SAM" id="Phobius"/>
    </source>
</evidence>
<evidence type="ECO:0000256" key="2">
    <source>
        <dbReference type="ARBA" id="ARBA00004651"/>
    </source>
</evidence>
<keyword evidence="16" id="KW-1185">Reference proteome</keyword>
<dbReference type="GO" id="GO:0020037">
    <property type="term" value="F:heme binding"/>
    <property type="evidence" value="ECO:0007669"/>
    <property type="project" value="TreeGrafter"/>
</dbReference>
<organism evidence="15 16">
    <name type="scientific">Aliiroseovarius pelagivivens</name>
    <dbReference type="NCBI Taxonomy" id="1639690"/>
    <lineage>
        <taxon>Bacteria</taxon>
        <taxon>Pseudomonadati</taxon>
        <taxon>Pseudomonadota</taxon>
        <taxon>Alphaproteobacteria</taxon>
        <taxon>Rhodobacterales</taxon>
        <taxon>Paracoccaceae</taxon>
        <taxon>Aliiroseovarius</taxon>
    </lineage>
</organism>
<keyword evidence="6 13" id="KW-0812">Transmembrane</keyword>
<evidence type="ECO:0000256" key="7">
    <source>
        <dbReference type="ARBA" id="ARBA00022723"/>
    </source>
</evidence>
<dbReference type="GO" id="GO:0046872">
    <property type="term" value="F:metal ion binding"/>
    <property type="evidence" value="ECO:0007669"/>
    <property type="project" value="UniProtKB-KW"/>
</dbReference>
<evidence type="ECO:0000313" key="15">
    <source>
        <dbReference type="EMBL" id="SPF76177.1"/>
    </source>
</evidence>
<gene>
    <name evidence="15" type="ORF">ALP8811_01178</name>
</gene>
<evidence type="ECO:0000256" key="8">
    <source>
        <dbReference type="ARBA" id="ARBA00022982"/>
    </source>
</evidence>
<dbReference type="SUPFAM" id="SSF81342">
    <property type="entry name" value="Transmembrane di-heme cytochromes"/>
    <property type="match status" value="1"/>
</dbReference>
<evidence type="ECO:0000256" key="10">
    <source>
        <dbReference type="ARBA" id="ARBA00023004"/>
    </source>
</evidence>
<dbReference type="OrthoDB" id="8156287at2"/>
<keyword evidence="3" id="KW-0813">Transport</keyword>
<evidence type="ECO:0000256" key="6">
    <source>
        <dbReference type="ARBA" id="ARBA00022692"/>
    </source>
</evidence>
<feature type="transmembrane region" description="Helical" evidence="13">
    <location>
        <begin position="47"/>
        <end position="64"/>
    </location>
</feature>
<accession>A0A2R8AJY9</accession>
<dbReference type="PANTHER" id="PTHR30529:SF1">
    <property type="entry name" value="CYTOCHROME B561 HOMOLOG 2"/>
    <property type="match status" value="1"/>
</dbReference>
<reference evidence="15 16" key="1">
    <citation type="submission" date="2018-03" db="EMBL/GenBank/DDBJ databases">
        <authorList>
            <person name="Keele B.F."/>
        </authorList>
    </citation>
    <scope>NUCLEOTIDE SEQUENCE [LARGE SCALE GENOMIC DNA]</scope>
    <source>
        <strain evidence="15 16">CECT 8811</strain>
    </source>
</reference>
<dbReference type="InterPro" id="IPR011577">
    <property type="entry name" value="Cyt_b561_bac/Ni-Hgenase"/>
</dbReference>
<keyword evidence="4" id="KW-1003">Cell membrane</keyword>
<keyword evidence="8" id="KW-0249">Electron transport</keyword>
<feature type="transmembrane region" description="Helical" evidence="13">
    <location>
        <begin position="139"/>
        <end position="160"/>
    </location>
</feature>
<keyword evidence="9 13" id="KW-1133">Transmembrane helix</keyword>
<protein>
    <recommendedName>
        <fullName evidence="14">Cytochrome b561 bacterial/Ni-hydrogenase domain-containing protein</fullName>
    </recommendedName>
</protein>
<dbReference type="PANTHER" id="PTHR30529">
    <property type="entry name" value="CYTOCHROME B561"/>
    <property type="match status" value="1"/>
</dbReference>
<dbReference type="RefSeq" id="WP_108856204.1">
    <property type="nucleotide sequence ID" value="NZ_OMOI01000001.1"/>
</dbReference>
<evidence type="ECO:0000256" key="11">
    <source>
        <dbReference type="ARBA" id="ARBA00023136"/>
    </source>
</evidence>
<evidence type="ECO:0000259" key="14">
    <source>
        <dbReference type="Pfam" id="PF01292"/>
    </source>
</evidence>
<evidence type="ECO:0000256" key="3">
    <source>
        <dbReference type="ARBA" id="ARBA00022448"/>
    </source>
</evidence>
<evidence type="ECO:0000256" key="9">
    <source>
        <dbReference type="ARBA" id="ARBA00022989"/>
    </source>
</evidence>
<dbReference type="EMBL" id="OMOI01000001">
    <property type="protein sequence ID" value="SPF76177.1"/>
    <property type="molecule type" value="Genomic_DNA"/>
</dbReference>
<keyword evidence="7" id="KW-0479">Metal-binding</keyword>
<proteinExistence type="inferred from homology"/>
<dbReference type="Proteomes" id="UP000244911">
    <property type="component" value="Unassembled WGS sequence"/>
</dbReference>
<feature type="transmembrane region" description="Helical" evidence="13">
    <location>
        <begin position="90"/>
        <end position="119"/>
    </location>
</feature>
<dbReference type="GO" id="GO:0022904">
    <property type="term" value="P:respiratory electron transport chain"/>
    <property type="evidence" value="ECO:0007669"/>
    <property type="project" value="InterPro"/>
</dbReference>
<evidence type="ECO:0000256" key="12">
    <source>
        <dbReference type="ARBA" id="ARBA00037975"/>
    </source>
</evidence>
<comment type="cofactor">
    <cofactor evidence="1">
        <name>heme b</name>
        <dbReference type="ChEBI" id="CHEBI:60344"/>
    </cofactor>
</comment>
<evidence type="ECO:0000313" key="16">
    <source>
        <dbReference type="Proteomes" id="UP000244911"/>
    </source>
</evidence>
<sequence length="177" mass="19320">MKRYHPLLVSLHWVLALMILVALVMGSNVLAALPNDHPDKMFSLRGHMSIGIIVGVLMIVRLVTRLRSAHPPKADTGNGFLNFAGGAAHWVLYILVFLMVASGMGIAMGAGLPDIVFFGSGAPLPESFDHLVPRTAHGILSKLLMLTIVAHIAGWAYHQFKLKDGLFSRMWFGNRDA</sequence>
<evidence type="ECO:0000256" key="5">
    <source>
        <dbReference type="ARBA" id="ARBA00022617"/>
    </source>
</evidence>
<dbReference type="GO" id="GO:0005886">
    <property type="term" value="C:plasma membrane"/>
    <property type="evidence" value="ECO:0007669"/>
    <property type="project" value="UniProtKB-SubCell"/>
</dbReference>
<keyword evidence="5" id="KW-0349">Heme</keyword>
<dbReference type="AlphaFoldDB" id="A0A2R8AJY9"/>
<comment type="similarity">
    <text evidence="12">Belongs to the cytochrome b561 family.</text>
</comment>
<comment type="subcellular location">
    <subcellularLocation>
        <location evidence="2">Cell membrane</location>
        <topology evidence="2">Multi-pass membrane protein</topology>
    </subcellularLocation>
</comment>
<dbReference type="Pfam" id="PF01292">
    <property type="entry name" value="Ni_hydr_CYTB"/>
    <property type="match status" value="1"/>
</dbReference>